<dbReference type="FunFam" id="2.60.40.420:FF:000031">
    <property type="entry name" value="Laccase-2 isoform A"/>
    <property type="match status" value="1"/>
</dbReference>
<dbReference type="CDD" id="cd13858">
    <property type="entry name" value="CuRO_1_tcLCC2_insect_like"/>
    <property type="match status" value="1"/>
</dbReference>
<feature type="signal peptide" evidence="6">
    <location>
        <begin position="1"/>
        <end position="36"/>
    </location>
</feature>
<evidence type="ECO:0000256" key="5">
    <source>
        <dbReference type="SAM" id="MobiDB-lite"/>
    </source>
</evidence>
<dbReference type="InterPro" id="IPR011707">
    <property type="entry name" value="Cu-oxidase-like_N"/>
</dbReference>
<evidence type="ECO:0000256" key="6">
    <source>
        <dbReference type="SAM" id="SignalP"/>
    </source>
</evidence>
<dbReference type="InterPro" id="IPR011706">
    <property type="entry name" value="Cu-oxidase_C"/>
</dbReference>
<dbReference type="GO" id="GO:0016491">
    <property type="term" value="F:oxidoreductase activity"/>
    <property type="evidence" value="ECO:0007669"/>
    <property type="project" value="UniProtKB-KW"/>
</dbReference>
<evidence type="ECO:0000256" key="2">
    <source>
        <dbReference type="ARBA" id="ARBA00022723"/>
    </source>
</evidence>
<dbReference type="FunCoup" id="A0A6P9AD38">
    <property type="interactions" value="27"/>
</dbReference>
<evidence type="ECO:0000313" key="11">
    <source>
        <dbReference type="RefSeq" id="XP_034256147.1"/>
    </source>
</evidence>
<dbReference type="InterPro" id="IPR045087">
    <property type="entry name" value="Cu-oxidase_fam"/>
</dbReference>
<gene>
    <name evidence="11" type="primary">LOC117654085</name>
</gene>
<dbReference type="InterPro" id="IPR008972">
    <property type="entry name" value="Cupredoxin"/>
</dbReference>
<dbReference type="Pfam" id="PF00394">
    <property type="entry name" value="Cu-oxidase"/>
    <property type="match status" value="1"/>
</dbReference>
<sequence>MGRNTENRWRTPRWSSSSLALLAALAALAVLQGVRAVPQQVPLGSHPCSRPCAPGRTMTCRYDFHVENYHSMSKACYSCPWNATDCARPDCIAADGASRALVVVNRMLPGPSLQVCLGDRLEVTVHNHMPEQSTSVHWHGLQQHGTPYMDGVPFVTQCPVQPHSAFRYSFRADNAGTHFWHSHTGCQRADGALGMLTVRVPKVEDPHGPLYDEDLPEHGILVWDWTHTPAASKFLAHHHAGDDNKADSVLINGKGAARRFPSPDGSPVLTPREVFTVTKGLRYRFRLINAGFLNCPLELSIDNHTLLVVASDGADVKPVRVDSLVSYAGERWDVVVEADQPVANYWLRMHGLLDCGPRRAHEAAVLRYAGADPNTEPAGPPPSYDVHSGTTGRTGLQVNPLNRGSADPNTITAAELQALPEATQLSDPALKPEADVQLFVSYDFYAVDNPHIHRAGLYGISQVPSSPHRVFTPQLNHISLSLPAFPLLPGRDRLDAPRTPTSPQLCNETSLAAQGRDCTKEYCECTHVVRVPLGGVLEIVLVDQGVRYDANHPFHLHGHAFRVVALERLGSSINVSEVQRLDAEGRIPRNLRDPPAKDTVTVPDGGYTVLRVHADNPGYWLFHCHIEFHVELGMALVVKVGEHEDMPPVPKGFPQCGDWSNNNWLGDADKDVDVDEVLDAALGDKPVVGNHIGRDLGALQGALTFGDKAGPPPAPLPSSTPRTTTSTTAATTAATTPTTTMQPRATEATEATEATDIAETMMSTPSYKEDSTEVADADDTTELLLVHGADGTLADDASRYGVLEEDAVDSTTEVASADEASATEAPTGARHVSEFIMRVSSSSRRVAQSEAVSVSHERWDISDPARPDLQYNVLETPSQAPRQVAALTASSPREARAPRDHAYALAGRGPVSWTPLVATLVCLVLAL</sequence>
<dbReference type="Pfam" id="PF07731">
    <property type="entry name" value="Cu-oxidase_2"/>
    <property type="match status" value="1"/>
</dbReference>
<keyword evidence="3" id="KW-0560">Oxidoreductase</keyword>
<dbReference type="CDD" id="cd13905">
    <property type="entry name" value="CuRO_3_tcLLC2_insect_like"/>
    <property type="match status" value="1"/>
</dbReference>
<proteinExistence type="inferred from homology"/>
<feature type="domain" description="Plastocyanin-like" evidence="7">
    <location>
        <begin position="220"/>
        <end position="371"/>
    </location>
</feature>
<dbReference type="KEGG" id="tpal:117654085"/>
<evidence type="ECO:0000259" key="9">
    <source>
        <dbReference type="Pfam" id="PF07732"/>
    </source>
</evidence>
<dbReference type="GO" id="GO:0006826">
    <property type="term" value="P:iron ion transport"/>
    <property type="evidence" value="ECO:0007669"/>
    <property type="project" value="TreeGrafter"/>
</dbReference>
<name>A0A6P9AD38_THRPL</name>
<evidence type="ECO:0000259" key="8">
    <source>
        <dbReference type="Pfam" id="PF07731"/>
    </source>
</evidence>
<dbReference type="OrthoDB" id="2121828at2759"/>
<dbReference type="PANTHER" id="PTHR11709:SF394">
    <property type="entry name" value="FI03373P-RELATED"/>
    <property type="match status" value="1"/>
</dbReference>
<dbReference type="SUPFAM" id="SSF49503">
    <property type="entry name" value="Cupredoxins"/>
    <property type="match status" value="3"/>
</dbReference>
<keyword evidence="6" id="KW-0732">Signal</keyword>
<evidence type="ECO:0000313" key="10">
    <source>
        <dbReference type="Proteomes" id="UP000515158"/>
    </source>
</evidence>
<dbReference type="InterPro" id="IPR001117">
    <property type="entry name" value="Cu-oxidase_2nd"/>
</dbReference>
<feature type="domain" description="Plastocyanin-like" evidence="9">
    <location>
        <begin position="94"/>
        <end position="201"/>
    </location>
</feature>
<reference evidence="11" key="1">
    <citation type="submission" date="2025-08" db="UniProtKB">
        <authorList>
            <consortium name="RefSeq"/>
        </authorList>
    </citation>
    <scope>IDENTIFICATION</scope>
    <source>
        <tissue evidence="11">Total insect</tissue>
    </source>
</reference>
<dbReference type="RefSeq" id="XP_034256147.1">
    <property type="nucleotide sequence ID" value="XM_034400256.1"/>
</dbReference>
<dbReference type="GO" id="GO:0005507">
    <property type="term" value="F:copper ion binding"/>
    <property type="evidence" value="ECO:0007669"/>
    <property type="project" value="InterPro"/>
</dbReference>
<protein>
    <submittedName>
        <fullName evidence="11">Laccase-5-like isoform X1</fullName>
    </submittedName>
</protein>
<dbReference type="GO" id="GO:0005886">
    <property type="term" value="C:plasma membrane"/>
    <property type="evidence" value="ECO:0007669"/>
    <property type="project" value="TreeGrafter"/>
</dbReference>
<dbReference type="InParanoid" id="A0A6P9AD38"/>
<dbReference type="GeneID" id="117654085"/>
<dbReference type="Pfam" id="PF07732">
    <property type="entry name" value="Cu-oxidase_3"/>
    <property type="match status" value="1"/>
</dbReference>
<evidence type="ECO:0000256" key="1">
    <source>
        <dbReference type="ARBA" id="ARBA00010609"/>
    </source>
</evidence>
<dbReference type="Gene3D" id="2.60.40.420">
    <property type="entry name" value="Cupredoxins - blue copper proteins"/>
    <property type="match status" value="3"/>
</dbReference>
<evidence type="ECO:0000259" key="7">
    <source>
        <dbReference type="Pfam" id="PF00394"/>
    </source>
</evidence>
<comment type="similarity">
    <text evidence="1">Belongs to the multicopper oxidase family.</text>
</comment>
<dbReference type="CDD" id="cd13884">
    <property type="entry name" value="CuRO_2_tcLCC_insect_like"/>
    <property type="match status" value="1"/>
</dbReference>
<keyword evidence="2" id="KW-0479">Metal-binding</keyword>
<dbReference type="FunFam" id="2.60.40.420:FF:000045">
    <property type="entry name" value="Laccase 2"/>
    <property type="match status" value="1"/>
</dbReference>
<evidence type="ECO:0000256" key="4">
    <source>
        <dbReference type="ARBA" id="ARBA00023008"/>
    </source>
</evidence>
<keyword evidence="4" id="KW-0186">Copper</keyword>
<feature type="region of interest" description="Disordered" evidence="5">
    <location>
        <begin position="372"/>
        <end position="392"/>
    </location>
</feature>
<dbReference type="Proteomes" id="UP000515158">
    <property type="component" value="Unplaced"/>
</dbReference>
<keyword evidence="10" id="KW-1185">Reference proteome</keyword>
<evidence type="ECO:0000256" key="3">
    <source>
        <dbReference type="ARBA" id="ARBA00023002"/>
    </source>
</evidence>
<feature type="compositionally biased region" description="Low complexity" evidence="5">
    <location>
        <begin position="719"/>
        <end position="751"/>
    </location>
</feature>
<organism evidence="11">
    <name type="scientific">Thrips palmi</name>
    <name type="common">Melon thrips</name>
    <dbReference type="NCBI Taxonomy" id="161013"/>
    <lineage>
        <taxon>Eukaryota</taxon>
        <taxon>Metazoa</taxon>
        <taxon>Ecdysozoa</taxon>
        <taxon>Arthropoda</taxon>
        <taxon>Hexapoda</taxon>
        <taxon>Insecta</taxon>
        <taxon>Pterygota</taxon>
        <taxon>Neoptera</taxon>
        <taxon>Paraneoptera</taxon>
        <taxon>Thysanoptera</taxon>
        <taxon>Terebrantia</taxon>
        <taxon>Thripoidea</taxon>
        <taxon>Thripidae</taxon>
        <taxon>Thrips</taxon>
    </lineage>
</organism>
<dbReference type="PROSITE" id="PS00080">
    <property type="entry name" value="MULTICOPPER_OXIDASE2"/>
    <property type="match status" value="1"/>
</dbReference>
<feature type="chain" id="PRO_5027725201" evidence="6">
    <location>
        <begin position="37"/>
        <end position="927"/>
    </location>
</feature>
<feature type="region of interest" description="Disordered" evidence="5">
    <location>
        <begin position="703"/>
        <end position="751"/>
    </location>
</feature>
<accession>A0A6P9AD38</accession>
<feature type="domain" description="Plastocyanin-like" evidence="8">
    <location>
        <begin position="503"/>
        <end position="642"/>
    </location>
</feature>
<dbReference type="InterPro" id="IPR002355">
    <property type="entry name" value="Cu_oxidase_Cu_BS"/>
</dbReference>
<dbReference type="AlphaFoldDB" id="A0A6P9AD38"/>
<dbReference type="PANTHER" id="PTHR11709">
    <property type="entry name" value="MULTI-COPPER OXIDASE"/>
    <property type="match status" value="1"/>
</dbReference>